<dbReference type="AlphaFoldDB" id="A0A8J2NW87"/>
<reference evidence="1" key="1">
    <citation type="submission" date="2021-06" db="EMBL/GenBank/DDBJ databases">
        <authorList>
            <person name="Hodson N. C."/>
            <person name="Mongue J. A."/>
            <person name="Jaron S. K."/>
        </authorList>
    </citation>
    <scope>NUCLEOTIDE SEQUENCE</scope>
</reference>
<gene>
    <name evidence="1" type="ORF">AFUS01_LOCUS11581</name>
</gene>
<keyword evidence="2" id="KW-1185">Reference proteome</keyword>
<evidence type="ECO:0000313" key="1">
    <source>
        <dbReference type="EMBL" id="CAG7722449.1"/>
    </source>
</evidence>
<name>A0A8J2NW87_9HEXA</name>
<evidence type="ECO:0000313" key="2">
    <source>
        <dbReference type="Proteomes" id="UP000708208"/>
    </source>
</evidence>
<comment type="caution">
    <text evidence="1">The sequence shown here is derived from an EMBL/GenBank/DDBJ whole genome shotgun (WGS) entry which is preliminary data.</text>
</comment>
<accession>A0A8J2NW87</accession>
<dbReference type="OrthoDB" id="1607513at2759"/>
<organism evidence="1 2">
    <name type="scientific">Allacma fusca</name>
    <dbReference type="NCBI Taxonomy" id="39272"/>
    <lineage>
        <taxon>Eukaryota</taxon>
        <taxon>Metazoa</taxon>
        <taxon>Ecdysozoa</taxon>
        <taxon>Arthropoda</taxon>
        <taxon>Hexapoda</taxon>
        <taxon>Collembola</taxon>
        <taxon>Symphypleona</taxon>
        <taxon>Sminthuridae</taxon>
        <taxon>Allacma</taxon>
    </lineage>
</organism>
<dbReference type="EMBL" id="CAJVCH010089415">
    <property type="protein sequence ID" value="CAG7722449.1"/>
    <property type="molecule type" value="Genomic_DNA"/>
</dbReference>
<proteinExistence type="predicted"/>
<sequence length="188" mass="22123">MRRRWQKKSLSQSPGKVSLIVDCWTTRSGKCFHAEKLQAITSDNALNMEKMFEELQKTLKDRGLKFNPKDQRIRCFAHITLLSRIFLEYHDYAPWTPSFWEQLQEVVETETRGALDIALGNLSPIWDNVLELITTVQEWRNGEINLDNSRKLLKELLSDLDTNTLMSLPRKQVTEFMNWLDNYVLHLP</sequence>
<dbReference type="Proteomes" id="UP000708208">
    <property type="component" value="Unassembled WGS sequence"/>
</dbReference>
<protein>
    <submittedName>
        <fullName evidence="1">Uncharacterized protein</fullName>
    </submittedName>
</protein>